<dbReference type="OMA" id="QANIGRF"/>
<dbReference type="VEuPathDB" id="TriTrypDB:TRSC58_05581"/>
<protein>
    <submittedName>
        <fullName evidence="2">Kinetoplast DNA-associated protein</fullName>
    </submittedName>
</protein>
<reference evidence="2 3" key="1">
    <citation type="journal article" date="2018" name="BMC Genomics">
        <title>Genomic comparison of Trypanosoma conorhini and Trypanosoma rangeli to Trypanosoma cruzi strains of high and low virulence.</title>
        <authorList>
            <person name="Bradwell K.R."/>
            <person name="Koparde V.N."/>
            <person name="Matveyev A.V."/>
            <person name="Serrano M.G."/>
            <person name="Alves J.M."/>
            <person name="Parikh H."/>
            <person name="Huang B."/>
            <person name="Lee V."/>
            <person name="Espinosa-Alvarez O."/>
            <person name="Ortiz P.A."/>
            <person name="Costa-Martins A.G."/>
            <person name="Teixeira M.M."/>
            <person name="Buck G.A."/>
        </authorList>
    </citation>
    <scope>NUCLEOTIDE SEQUENCE [LARGE SCALE GENOMIC DNA]</scope>
    <source>
        <strain evidence="2 3">AM80</strain>
    </source>
</reference>
<name>A0A3R7MMA3_TRYRA</name>
<dbReference type="AlphaFoldDB" id="A0A3R7MMA3"/>
<feature type="non-terminal residue" evidence="2">
    <location>
        <position position="135"/>
    </location>
</feature>
<gene>
    <name evidence="2" type="ORF">TraAM80_02871</name>
</gene>
<dbReference type="InterPro" id="IPR052695">
    <property type="entry name" value="Kinetoplast-DNA-binding"/>
</dbReference>
<dbReference type="GeneID" id="40326804"/>
<keyword evidence="3" id="KW-1185">Reference proteome</keyword>
<organism evidence="2 3">
    <name type="scientific">Trypanosoma rangeli</name>
    <dbReference type="NCBI Taxonomy" id="5698"/>
    <lineage>
        <taxon>Eukaryota</taxon>
        <taxon>Discoba</taxon>
        <taxon>Euglenozoa</taxon>
        <taxon>Kinetoplastea</taxon>
        <taxon>Metakinetoplastina</taxon>
        <taxon>Trypanosomatida</taxon>
        <taxon>Trypanosomatidae</taxon>
        <taxon>Trypanosoma</taxon>
        <taxon>Herpetosoma</taxon>
    </lineage>
</organism>
<proteinExistence type="predicted"/>
<sequence>MLRFCRSRLAIGAYALFMMEQKNNPALRGLPVSRRGKMTSKLYKALAPAERAALEKRAKTMPSPKRTKKTKATTKSGEKPKRALTKYAQFVKANLPKYSQLPNRERLAAVAKLWKQQQQQRQLQQPQKKRVVIGV</sequence>
<comment type="caution">
    <text evidence="2">The sequence shown here is derived from an EMBL/GenBank/DDBJ whole genome shotgun (WGS) entry which is preliminary data.</text>
</comment>
<dbReference type="PANTHER" id="PTHR37564">
    <property type="entry name" value="KINETOPLAST DNA-ASSOCIATED PROTEIN"/>
    <property type="match status" value="1"/>
</dbReference>
<feature type="region of interest" description="Disordered" evidence="1">
    <location>
        <begin position="53"/>
        <end position="81"/>
    </location>
</feature>
<dbReference type="Proteomes" id="UP000283634">
    <property type="component" value="Unassembled WGS sequence"/>
</dbReference>
<evidence type="ECO:0000313" key="2">
    <source>
        <dbReference type="EMBL" id="RNF08410.1"/>
    </source>
</evidence>
<dbReference type="PANTHER" id="PTHR37564:SF2">
    <property type="entry name" value="DNA-ASSOCIATED PROTEIN, PUTATIVE-RELATED"/>
    <property type="match status" value="1"/>
</dbReference>
<evidence type="ECO:0000256" key="1">
    <source>
        <dbReference type="SAM" id="MobiDB-lite"/>
    </source>
</evidence>
<accession>A0A3R7MMA3</accession>
<dbReference type="SUPFAM" id="SSF47095">
    <property type="entry name" value="HMG-box"/>
    <property type="match status" value="2"/>
</dbReference>
<dbReference type="Gene3D" id="1.10.30.10">
    <property type="entry name" value="High mobility group box domain"/>
    <property type="match status" value="1"/>
</dbReference>
<dbReference type="OrthoDB" id="1919336at2759"/>
<evidence type="ECO:0000313" key="3">
    <source>
        <dbReference type="Proteomes" id="UP000283634"/>
    </source>
</evidence>
<dbReference type="InterPro" id="IPR036910">
    <property type="entry name" value="HMG_box_dom_sf"/>
</dbReference>
<dbReference type="EMBL" id="MKGL01000067">
    <property type="protein sequence ID" value="RNF08410.1"/>
    <property type="molecule type" value="Genomic_DNA"/>
</dbReference>
<dbReference type="RefSeq" id="XP_029240383.1">
    <property type="nucleotide sequence ID" value="XM_029379861.1"/>
</dbReference>